<sequence>MCWGEQPPAALTDLPDGTRLRIETEQGETRASAEQLPPGVHALHITAPDGRSADAHLVVAPARLSAPPGRAYGLLVQLYSLLSQRSWGMGDLGDLAELAAWAGRALGAGFVQLNPLHVAVPGDPTDPSPYRPSSRRYPDPVHLRVEDVPEFAYVDDPGPVRTLLDRAARLRESVLRKGALIDRDAVWELKREALERVHAVPLGPGRRAAYVDFLAEEGEALEDHATWCALAEVYGADGHGWPAGLRDPRSAETARARGELMDRVDFHAWLAWLTDEQLAAAQRAARDAGMAVGLVHDLAVGVHPVGADAWAQQEYFAAGMSVGAPPDAFNALGQDWGLPPWRPDRLAESGYAPYRRLLRALFRYAGALRIDHVMGLFRLWWVPQGRPPTEGTYVRYDAEAMLAILVLEASRTGALVIGEDLGTVEPGVRETLHARGVLGTSVLWFERDWEGDGLPLPPERWRADCLATATTHDLPPTAARLTGAHVELRDRLGLLARPLEEERAAAAADTAEWLALLARLGLLKGASGGICSVSEEAEIQAVHAFLLRTPARLVGLWLPDAVGDRRPQNLPGTWDQYPNWRLPIADARGRPVTLEELAAAPRLHALVDVLRGLPAGAGRRAARGAGSGAEVGGGARRRVLRGSPVSRTAPRARGSFGRSLRWHRGQEERPARRRPGCRYDADDAAHVVPRARGGPRRRRRPRPGAERDRHAGSLRRGTDRAVRGHRRSRDRRREVPQAAEAGLTTHHPSHFRRGSPRTQGCAGSLDAFHPGVRAGRPRRRRKPRHVGIRRPSTSPGRRTLATPLRSRRRWSVPWGGADGSGEQLTQQVGQLAGLLRVEGVERLRLDGEPGLHRLVDQPEPLVRERHLEPAPVVRVGGAAQQPRPFQLVQAAGHPAGGEHQRRRELAGREGVRLAGTAQGRQHVELAARDPEPLVRLLHPVAHRPREPEDAPEDLHRGGVEVRPGGGPLLDDRVDGVLGGVIGRLAFMEGVSVAVRSPARKWVASK</sequence>
<organism evidence="12">
    <name type="scientific">Streptomyces avermitilis</name>
    <dbReference type="NCBI Taxonomy" id="33903"/>
    <lineage>
        <taxon>Bacteria</taxon>
        <taxon>Bacillati</taxon>
        <taxon>Actinomycetota</taxon>
        <taxon>Actinomycetes</taxon>
        <taxon>Kitasatosporales</taxon>
        <taxon>Streptomycetaceae</taxon>
        <taxon>Streptomyces</taxon>
    </lineage>
</organism>
<evidence type="ECO:0000256" key="4">
    <source>
        <dbReference type="ARBA" id="ARBA00020295"/>
    </source>
</evidence>
<evidence type="ECO:0000256" key="7">
    <source>
        <dbReference type="ARBA" id="ARBA00023277"/>
    </source>
</evidence>
<dbReference type="EC" id="2.4.1.25" evidence="3 10"/>
<dbReference type="Pfam" id="PF02446">
    <property type="entry name" value="Glyco_hydro_77"/>
    <property type="match status" value="1"/>
</dbReference>
<evidence type="ECO:0000256" key="9">
    <source>
        <dbReference type="ARBA" id="ARBA00031501"/>
    </source>
</evidence>
<gene>
    <name evidence="12" type="ORF">SAVMC3_61630</name>
</gene>
<feature type="compositionally biased region" description="Basic and acidic residues" evidence="11">
    <location>
        <begin position="943"/>
        <end position="959"/>
    </location>
</feature>
<feature type="region of interest" description="Disordered" evidence="11">
    <location>
        <begin position="943"/>
        <end position="967"/>
    </location>
</feature>
<dbReference type="PANTHER" id="PTHR32438:SF5">
    <property type="entry name" value="4-ALPHA-GLUCANOTRANSFERASE DPE1, CHLOROPLASTIC_AMYLOPLASTIC"/>
    <property type="match status" value="1"/>
</dbReference>
<dbReference type="AlphaFoldDB" id="A0A499VGR1"/>
<dbReference type="NCBIfam" id="TIGR00217">
    <property type="entry name" value="malQ"/>
    <property type="match status" value="1"/>
</dbReference>
<feature type="region of interest" description="Disordered" evidence="11">
    <location>
        <begin position="618"/>
        <end position="804"/>
    </location>
</feature>
<dbReference type="SUPFAM" id="SSF51445">
    <property type="entry name" value="(Trans)glycosidases"/>
    <property type="match status" value="1"/>
</dbReference>
<dbReference type="GO" id="GO:0004134">
    <property type="term" value="F:4-alpha-glucanotransferase activity"/>
    <property type="evidence" value="ECO:0007669"/>
    <property type="project" value="UniProtKB-EC"/>
</dbReference>
<feature type="compositionally biased region" description="Gly residues" evidence="11">
    <location>
        <begin position="625"/>
        <end position="634"/>
    </location>
</feature>
<evidence type="ECO:0000313" key="12">
    <source>
        <dbReference type="EMBL" id="BBJ53534.1"/>
    </source>
</evidence>
<name>A0A499VGR1_STRAX</name>
<keyword evidence="7 10" id="KW-0119">Carbohydrate metabolism</keyword>
<evidence type="ECO:0000256" key="8">
    <source>
        <dbReference type="ARBA" id="ARBA00031423"/>
    </source>
</evidence>
<evidence type="ECO:0000256" key="10">
    <source>
        <dbReference type="RuleBase" id="RU361207"/>
    </source>
</evidence>
<proteinExistence type="inferred from homology"/>
<evidence type="ECO:0000256" key="1">
    <source>
        <dbReference type="ARBA" id="ARBA00000439"/>
    </source>
</evidence>
<keyword evidence="6 10" id="KW-0808">Transferase</keyword>
<evidence type="ECO:0000256" key="6">
    <source>
        <dbReference type="ARBA" id="ARBA00022679"/>
    </source>
</evidence>
<evidence type="ECO:0000256" key="3">
    <source>
        <dbReference type="ARBA" id="ARBA00012560"/>
    </source>
</evidence>
<feature type="compositionally biased region" description="Basic residues" evidence="11">
    <location>
        <begin position="693"/>
        <end position="702"/>
    </location>
</feature>
<feature type="compositionally biased region" description="Basic and acidic residues" evidence="11">
    <location>
        <begin position="703"/>
        <end position="722"/>
    </location>
</feature>
<comment type="similarity">
    <text evidence="2 10">Belongs to the disproportionating enzyme family.</text>
</comment>
<protein>
    <recommendedName>
        <fullName evidence="4 10">4-alpha-glucanotransferase</fullName>
        <ecNumber evidence="3 10">2.4.1.25</ecNumber>
    </recommendedName>
    <alternativeName>
        <fullName evidence="8 10">Amylomaltase</fullName>
    </alternativeName>
    <alternativeName>
        <fullName evidence="9 10">Disproportionating enzyme</fullName>
    </alternativeName>
</protein>
<evidence type="ECO:0000256" key="11">
    <source>
        <dbReference type="SAM" id="MobiDB-lite"/>
    </source>
</evidence>
<dbReference type="Gene3D" id="3.20.20.80">
    <property type="entry name" value="Glycosidases"/>
    <property type="match status" value="1"/>
</dbReference>
<dbReference type="InterPro" id="IPR003385">
    <property type="entry name" value="Glyco_hydro_77"/>
</dbReference>
<evidence type="ECO:0000256" key="5">
    <source>
        <dbReference type="ARBA" id="ARBA00022676"/>
    </source>
</evidence>
<accession>A0A499VGR1</accession>
<dbReference type="GO" id="GO:0005975">
    <property type="term" value="P:carbohydrate metabolic process"/>
    <property type="evidence" value="ECO:0007669"/>
    <property type="project" value="InterPro"/>
</dbReference>
<dbReference type="InterPro" id="IPR017853">
    <property type="entry name" value="GH"/>
</dbReference>
<keyword evidence="5 10" id="KW-0328">Glycosyltransferase</keyword>
<feature type="compositionally biased region" description="Basic residues" evidence="11">
    <location>
        <begin position="775"/>
        <end position="788"/>
    </location>
</feature>
<dbReference type="EMBL" id="AP019621">
    <property type="protein sequence ID" value="BBJ53534.1"/>
    <property type="molecule type" value="Genomic_DNA"/>
</dbReference>
<dbReference type="PANTHER" id="PTHR32438">
    <property type="entry name" value="4-ALPHA-GLUCANOTRANSFERASE DPE1, CHLOROPLASTIC/AMYLOPLASTIC"/>
    <property type="match status" value="1"/>
</dbReference>
<comment type="catalytic activity">
    <reaction evidence="1 10">
        <text>Transfers a segment of a (1-&gt;4)-alpha-D-glucan to a new position in an acceptor, which may be glucose or a (1-&gt;4)-alpha-D-glucan.</text>
        <dbReference type="EC" id="2.4.1.25"/>
    </reaction>
</comment>
<reference evidence="12" key="1">
    <citation type="submission" date="2019-04" db="EMBL/GenBank/DDBJ databases">
        <title>Draft genome sequences of Streptomyces avermitilis MC3.</title>
        <authorList>
            <person name="Komaki H."/>
            <person name="Tamura T."/>
            <person name="Hosoyama A."/>
        </authorList>
    </citation>
    <scope>NUCLEOTIDE SEQUENCE</scope>
    <source>
        <strain evidence="12">MC3</strain>
    </source>
</reference>
<evidence type="ECO:0000256" key="2">
    <source>
        <dbReference type="ARBA" id="ARBA00005684"/>
    </source>
</evidence>